<feature type="domain" description="Transposase IS110-like N-terminal" evidence="1">
    <location>
        <begin position="5"/>
        <end position="150"/>
    </location>
</feature>
<dbReference type="InterPro" id="IPR047650">
    <property type="entry name" value="Transpos_IS110"/>
</dbReference>
<reference evidence="3 4" key="1">
    <citation type="submission" date="2015-03" db="EMBL/GenBank/DDBJ databases">
        <title>Genome sequencing of Methylobacterium variabile DSM 16961.</title>
        <authorList>
            <person name="Chaudhry V."/>
            <person name="Patil P.B."/>
        </authorList>
    </citation>
    <scope>NUCLEOTIDE SEQUENCE [LARGE SCALE GENOMIC DNA]</scope>
    <source>
        <strain evidence="3 4">DSM 16961</strain>
    </source>
</reference>
<evidence type="ECO:0000313" key="3">
    <source>
        <dbReference type="EMBL" id="KMO33072.1"/>
    </source>
</evidence>
<dbReference type="Proteomes" id="UP000035955">
    <property type="component" value="Unassembled WGS sequence"/>
</dbReference>
<dbReference type="OrthoDB" id="7410629at2"/>
<dbReference type="NCBIfam" id="NF033542">
    <property type="entry name" value="transpos_IS110"/>
    <property type="match status" value="1"/>
</dbReference>
<dbReference type="GO" id="GO:0006313">
    <property type="term" value="P:DNA transposition"/>
    <property type="evidence" value="ECO:0007669"/>
    <property type="project" value="InterPro"/>
</dbReference>
<sequence>MRYFAGLDVSLNETALCVVDEVGTIIREGKAGSEPAALIMWLADLGMPLDRIGLEAGPLSPWLYEGLREAGYPAVCIETRRVEGATAAMAVKTDRNDARAIAQAIRVGWYTAVHVKTALSQELRLLLTNRKTLLATQLAIDNEIRGKLKAFGLKIGPVTPATFHDRVVDLLADRPRLMAMVVPMLKARDDLRRQIDVLHRMLLRATKEHPVCRRLMTVPGVGAVVALTYATAIDAPERFARSRDVGAHFGLTPRKYASGEIDRNGRISKSGDHMVRQALFQAALSLITRTQRWSALKAWGMALAKRRGLKRATVAVARKLAVLLHRLWSDGTDFRWTRDAAAAS</sequence>
<protein>
    <submittedName>
        <fullName evidence="3">Transposase</fullName>
    </submittedName>
</protein>
<dbReference type="PATRIC" id="fig|298794.3.peg.1830"/>
<dbReference type="GO" id="GO:0004803">
    <property type="term" value="F:transposase activity"/>
    <property type="evidence" value="ECO:0007669"/>
    <property type="project" value="InterPro"/>
</dbReference>
<proteinExistence type="predicted"/>
<dbReference type="InterPro" id="IPR002525">
    <property type="entry name" value="Transp_IS110-like_N"/>
</dbReference>
<accession>A0A0J6SH87</accession>
<dbReference type="Pfam" id="PF01548">
    <property type="entry name" value="DEDD_Tnp_IS110"/>
    <property type="match status" value="1"/>
</dbReference>
<dbReference type="PANTHER" id="PTHR33055">
    <property type="entry name" value="TRANSPOSASE FOR INSERTION SEQUENCE ELEMENT IS1111A"/>
    <property type="match status" value="1"/>
</dbReference>
<evidence type="ECO:0000259" key="1">
    <source>
        <dbReference type="Pfam" id="PF01548"/>
    </source>
</evidence>
<evidence type="ECO:0000259" key="2">
    <source>
        <dbReference type="Pfam" id="PF02371"/>
    </source>
</evidence>
<dbReference type="EMBL" id="LABY01000162">
    <property type="protein sequence ID" value="KMO33072.1"/>
    <property type="molecule type" value="Genomic_DNA"/>
</dbReference>
<organism evidence="3 4">
    <name type="scientific">Methylobacterium variabile</name>
    <dbReference type="NCBI Taxonomy" id="298794"/>
    <lineage>
        <taxon>Bacteria</taxon>
        <taxon>Pseudomonadati</taxon>
        <taxon>Pseudomonadota</taxon>
        <taxon>Alphaproteobacteria</taxon>
        <taxon>Hyphomicrobiales</taxon>
        <taxon>Methylobacteriaceae</taxon>
        <taxon>Methylobacterium</taxon>
    </lineage>
</organism>
<evidence type="ECO:0000313" key="4">
    <source>
        <dbReference type="Proteomes" id="UP000035955"/>
    </source>
</evidence>
<dbReference type="Pfam" id="PF02371">
    <property type="entry name" value="Transposase_20"/>
    <property type="match status" value="1"/>
</dbReference>
<keyword evidence="4" id="KW-1185">Reference proteome</keyword>
<dbReference type="AlphaFoldDB" id="A0A0J6SH87"/>
<comment type="caution">
    <text evidence="3">The sequence shown here is derived from an EMBL/GenBank/DDBJ whole genome shotgun (WGS) entry which is preliminary data.</text>
</comment>
<dbReference type="InterPro" id="IPR003346">
    <property type="entry name" value="Transposase_20"/>
</dbReference>
<feature type="domain" description="Transposase IS116/IS110/IS902 C-terminal" evidence="2">
    <location>
        <begin position="212"/>
        <end position="294"/>
    </location>
</feature>
<gene>
    <name evidence="3" type="ORF">VQ02_22110</name>
</gene>
<dbReference type="RefSeq" id="WP_048446372.1">
    <property type="nucleotide sequence ID" value="NZ_LABY01000162.1"/>
</dbReference>
<dbReference type="GO" id="GO:0003677">
    <property type="term" value="F:DNA binding"/>
    <property type="evidence" value="ECO:0007669"/>
    <property type="project" value="InterPro"/>
</dbReference>
<name>A0A0J6SH87_9HYPH</name>
<dbReference type="PANTHER" id="PTHR33055:SF3">
    <property type="entry name" value="PUTATIVE TRANSPOSASE FOR IS117-RELATED"/>
    <property type="match status" value="1"/>
</dbReference>